<proteinExistence type="predicted"/>
<evidence type="ECO:0000313" key="3">
    <source>
        <dbReference type="Proteomes" id="UP001215712"/>
    </source>
</evidence>
<dbReference type="AlphaFoldDB" id="A0AAD6N1M8"/>
<organism evidence="2 3">
    <name type="scientific">Penicillium malachiteum</name>
    <dbReference type="NCBI Taxonomy" id="1324776"/>
    <lineage>
        <taxon>Eukaryota</taxon>
        <taxon>Fungi</taxon>
        <taxon>Dikarya</taxon>
        <taxon>Ascomycota</taxon>
        <taxon>Pezizomycotina</taxon>
        <taxon>Eurotiomycetes</taxon>
        <taxon>Eurotiomycetidae</taxon>
        <taxon>Eurotiales</taxon>
        <taxon>Aspergillaceae</taxon>
        <taxon>Penicillium</taxon>
    </lineage>
</organism>
<keyword evidence="3" id="KW-1185">Reference proteome</keyword>
<evidence type="ECO:0000313" key="2">
    <source>
        <dbReference type="EMBL" id="KAJ5740785.1"/>
    </source>
</evidence>
<feature type="region of interest" description="Disordered" evidence="1">
    <location>
        <begin position="76"/>
        <end position="95"/>
    </location>
</feature>
<evidence type="ECO:0000256" key="1">
    <source>
        <dbReference type="SAM" id="MobiDB-lite"/>
    </source>
</evidence>
<name>A0AAD6N1M8_9EURO</name>
<sequence>MESDWGVEEQRFMLGSTILTSAVSFDEKLAAISTECEVHVWNLTTGKLEHVMSQGNSVWNRTVHFAGTVVGQSARRMDTERLESSNRKRLDKIRT</sequence>
<accession>A0AAD6N1M8</accession>
<reference evidence="2" key="2">
    <citation type="submission" date="2023-01" db="EMBL/GenBank/DDBJ databases">
        <authorList>
            <person name="Petersen C."/>
        </authorList>
    </citation>
    <scope>NUCLEOTIDE SEQUENCE</scope>
    <source>
        <strain evidence="2">IBT 17514</strain>
    </source>
</reference>
<gene>
    <name evidence="2" type="ORF">N7493_000657</name>
</gene>
<dbReference type="EMBL" id="JAQJAN010000001">
    <property type="protein sequence ID" value="KAJ5740785.1"/>
    <property type="molecule type" value="Genomic_DNA"/>
</dbReference>
<reference evidence="2" key="1">
    <citation type="journal article" date="2023" name="IMA Fungus">
        <title>Comparative genomic study of the Penicillium genus elucidates a diverse pangenome and 15 lateral gene transfer events.</title>
        <authorList>
            <person name="Petersen C."/>
            <person name="Sorensen T."/>
            <person name="Nielsen M.R."/>
            <person name="Sondergaard T.E."/>
            <person name="Sorensen J.L."/>
            <person name="Fitzpatrick D.A."/>
            <person name="Frisvad J.C."/>
            <person name="Nielsen K.L."/>
        </authorList>
    </citation>
    <scope>NUCLEOTIDE SEQUENCE</scope>
    <source>
        <strain evidence="2">IBT 17514</strain>
    </source>
</reference>
<protein>
    <submittedName>
        <fullName evidence="2">Uncharacterized protein</fullName>
    </submittedName>
</protein>
<dbReference type="InterPro" id="IPR011047">
    <property type="entry name" value="Quinoprotein_ADH-like_sf"/>
</dbReference>
<comment type="caution">
    <text evidence="2">The sequence shown here is derived from an EMBL/GenBank/DDBJ whole genome shotgun (WGS) entry which is preliminary data.</text>
</comment>
<dbReference type="SUPFAM" id="SSF50998">
    <property type="entry name" value="Quinoprotein alcohol dehydrogenase-like"/>
    <property type="match status" value="1"/>
</dbReference>
<dbReference type="Proteomes" id="UP001215712">
    <property type="component" value="Unassembled WGS sequence"/>
</dbReference>